<keyword evidence="1" id="KW-0812">Transmembrane</keyword>
<accession>A0AAU9RA27</accession>
<dbReference type="EMBL" id="OU466857">
    <property type="protein sequence ID" value="CAH2034113.1"/>
    <property type="molecule type" value="Genomic_DNA"/>
</dbReference>
<keyword evidence="1" id="KW-0472">Membrane</keyword>
<feature type="transmembrane region" description="Helical" evidence="1">
    <location>
        <begin position="30"/>
        <end position="53"/>
    </location>
</feature>
<evidence type="ECO:0000313" key="3">
    <source>
        <dbReference type="Proteomes" id="UP000836841"/>
    </source>
</evidence>
<evidence type="ECO:0000313" key="2">
    <source>
        <dbReference type="EMBL" id="CAH2034113.1"/>
    </source>
</evidence>
<evidence type="ECO:0000256" key="1">
    <source>
        <dbReference type="SAM" id="Phobius"/>
    </source>
</evidence>
<proteinExistence type="predicted"/>
<keyword evidence="1" id="KW-1133">Transmembrane helix</keyword>
<keyword evidence="3" id="KW-1185">Reference proteome</keyword>
<gene>
    <name evidence="2" type="ORF">TAV2_LOCUS1499</name>
</gene>
<dbReference type="AlphaFoldDB" id="A0AAU9RA27"/>
<reference evidence="2 3" key="1">
    <citation type="submission" date="2022-03" db="EMBL/GenBank/DDBJ databases">
        <authorList>
            <person name="Nunn A."/>
            <person name="Chopra R."/>
            <person name="Nunn A."/>
            <person name="Contreras Garrido A."/>
        </authorList>
    </citation>
    <scope>NUCLEOTIDE SEQUENCE [LARGE SCALE GENOMIC DNA]</scope>
</reference>
<name>A0AAU9RA27_THLAR</name>
<sequence length="71" mass="7621">MDSLTYSSMKSTLTQARGSLNSRLSEIEPLALLIAPLLTLFLAQIFGSVLGVVHEKGLKACLLGLIMGFLK</sequence>
<dbReference type="Proteomes" id="UP000836841">
    <property type="component" value="Chromosome 1"/>
</dbReference>
<protein>
    <submittedName>
        <fullName evidence="2">Uncharacterized protein</fullName>
    </submittedName>
</protein>
<organism evidence="2 3">
    <name type="scientific">Thlaspi arvense</name>
    <name type="common">Field penny-cress</name>
    <dbReference type="NCBI Taxonomy" id="13288"/>
    <lineage>
        <taxon>Eukaryota</taxon>
        <taxon>Viridiplantae</taxon>
        <taxon>Streptophyta</taxon>
        <taxon>Embryophyta</taxon>
        <taxon>Tracheophyta</taxon>
        <taxon>Spermatophyta</taxon>
        <taxon>Magnoliopsida</taxon>
        <taxon>eudicotyledons</taxon>
        <taxon>Gunneridae</taxon>
        <taxon>Pentapetalae</taxon>
        <taxon>rosids</taxon>
        <taxon>malvids</taxon>
        <taxon>Brassicales</taxon>
        <taxon>Brassicaceae</taxon>
        <taxon>Thlaspideae</taxon>
        <taxon>Thlaspi</taxon>
    </lineage>
</organism>